<evidence type="ECO:0000256" key="3">
    <source>
        <dbReference type="ARBA" id="ARBA00022448"/>
    </source>
</evidence>
<evidence type="ECO:0000256" key="1">
    <source>
        <dbReference type="ARBA" id="ARBA00004633"/>
    </source>
</evidence>
<dbReference type="GO" id="GO:0031902">
    <property type="term" value="C:late endosome membrane"/>
    <property type="evidence" value="ECO:0007669"/>
    <property type="project" value="UniProtKB-SubCell"/>
</dbReference>
<evidence type="ECO:0000313" key="9">
    <source>
        <dbReference type="EMBL" id="JAP46603.1"/>
    </source>
</evidence>
<dbReference type="AlphaFoldDB" id="A0A0X3P4M7"/>
<sequence length="179" mass="20477">MYNGMGVDNFSETLANLSKSELEALLDDDAQIKKMVNESPMVVDLENRRKRLLKSNNQKASDNLSLEPELTQMKADLIKAHTEFAEQLESYKRYKGKLDKLNSAYSANAMLELMQAATAEEDEKAEALQSQFLRKEITIDEFLDRMLPMRKLFNTRRVKIDKLTEILLNPGRAAPPRPV</sequence>
<dbReference type="PANTHER" id="PTHR13678">
    <property type="entry name" value="VACUOLAR PROTEIN SORTING-ASSOCIATED PROTEIN 37"/>
    <property type="match status" value="1"/>
</dbReference>
<dbReference type="InterPro" id="IPR009851">
    <property type="entry name" value="Mod_r"/>
</dbReference>
<dbReference type="Pfam" id="PF07200">
    <property type="entry name" value="Mod_r"/>
    <property type="match status" value="1"/>
</dbReference>
<dbReference type="GO" id="GO:0000813">
    <property type="term" value="C:ESCRT I complex"/>
    <property type="evidence" value="ECO:0007669"/>
    <property type="project" value="TreeGrafter"/>
</dbReference>
<reference evidence="9" key="1">
    <citation type="submission" date="2016-01" db="EMBL/GenBank/DDBJ databases">
        <title>Reference transcriptome for the parasite Schistocephalus solidus: insights into the molecular evolution of parasitism.</title>
        <authorList>
            <person name="Hebert F.O."/>
            <person name="Grambauer S."/>
            <person name="Barber I."/>
            <person name="Landry C.R."/>
            <person name="Aubin-Horth N."/>
        </authorList>
    </citation>
    <scope>NUCLEOTIDE SEQUENCE</scope>
</reference>
<comment type="function">
    <text evidence="6">Component of the ESCRT-I complex, a regulator of vesicular trafficking process. Required for the sorting of endocytic ubiquitinated cargos into multivesicular bodies. May be involved in cell growth and differentiation.</text>
</comment>
<evidence type="ECO:0000256" key="6">
    <source>
        <dbReference type="ARBA" id="ARBA00025010"/>
    </source>
</evidence>
<keyword evidence="4" id="KW-0967">Endosome</keyword>
<keyword evidence="3 7" id="KW-0813">Transport</keyword>
<dbReference type="GO" id="GO:0043162">
    <property type="term" value="P:ubiquitin-dependent protein catabolic process via the multivesicular body sorting pathway"/>
    <property type="evidence" value="ECO:0007669"/>
    <property type="project" value="TreeGrafter"/>
</dbReference>
<dbReference type="InterPro" id="IPR029012">
    <property type="entry name" value="Helix_hairpin_bin_sf"/>
</dbReference>
<evidence type="ECO:0000256" key="4">
    <source>
        <dbReference type="ARBA" id="ARBA00022753"/>
    </source>
</evidence>
<protein>
    <submittedName>
        <fullName evidence="9">Vacuolar protein sorting-associated protein 37B</fullName>
    </submittedName>
</protein>
<organism evidence="9">
    <name type="scientific">Schistocephalus solidus</name>
    <name type="common">Tapeworm</name>
    <dbReference type="NCBI Taxonomy" id="70667"/>
    <lineage>
        <taxon>Eukaryota</taxon>
        <taxon>Metazoa</taxon>
        <taxon>Spiralia</taxon>
        <taxon>Lophotrochozoa</taxon>
        <taxon>Platyhelminthes</taxon>
        <taxon>Cestoda</taxon>
        <taxon>Eucestoda</taxon>
        <taxon>Diphyllobothriidea</taxon>
        <taxon>Diphyllobothriidae</taxon>
        <taxon>Schistocephalus</taxon>
    </lineage>
</organism>
<dbReference type="GO" id="GO:0006623">
    <property type="term" value="P:protein targeting to vacuole"/>
    <property type="evidence" value="ECO:0007669"/>
    <property type="project" value="TreeGrafter"/>
</dbReference>
<dbReference type="EMBL" id="GEEE01017173">
    <property type="protein sequence ID" value="JAP46052.1"/>
    <property type="molecule type" value="Transcribed_RNA"/>
</dbReference>
<accession>A0A0X3P4M7</accession>
<dbReference type="GO" id="GO:0006612">
    <property type="term" value="P:protein targeting to membrane"/>
    <property type="evidence" value="ECO:0007669"/>
    <property type="project" value="TreeGrafter"/>
</dbReference>
<evidence type="ECO:0000256" key="2">
    <source>
        <dbReference type="ARBA" id="ARBA00007617"/>
    </source>
</evidence>
<evidence type="ECO:0000259" key="8">
    <source>
        <dbReference type="PROSITE" id="PS51314"/>
    </source>
</evidence>
<feature type="domain" description="VPS37 C-terminal" evidence="8">
    <location>
        <begin position="88"/>
        <end position="177"/>
    </location>
</feature>
<name>A0A0X3P4M7_SCHSO</name>
<dbReference type="PANTHER" id="PTHR13678:SF27">
    <property type="entry name" value="LD45836P"/>
    <property type="match status" value="1"/>
</dbReference>
<comment type="subcellular location">
    <subcellularLocation>
        <location evidence="1">Late endosome membrane</location>
        <topology evidence="1">Peripheral membrane protein</topology>
    </subcellularLocation>
</comment>
<comment type="similarity">
    <text evidence="2">Belongs to the VPS37 family.</text>
</comment>
<gene>
    <name evidence="9" type="primary">VP37B</name>
    <name evidence="9" type="ORF">TR109179</name>
</gene>
<dbReference type="Gene3D" id="1.10.287.660">
    <property type="entry name" value="Helix hairpin bin"/>
    <property type="match status" value="1"/>
</dbReference>
<dbReference type="EMBL" id="GEEE01016622">
    <property type="protein sequence ID" value="JAP46603.1"/>
    <property type="molecule type" value="Transcribed_RNA"/>
</dbReference>
<proteinExistence type="inferred from homology"/>
<evidence type="ECO:0000256" key="5">
    <source>
        <dbReference type="ARBA" id="ARBA00022927"/>
    </source>
</evidence>
<dbReference type="PROSITE" id="PS51314">
    <property type="entry name" value="VPS37_C"/>
    <property type="match status" value="1"/>
</dbReference>
<evidence type="ECO:0000256" key="7">
    <source>
        <dbReference type="PROSITE-ProRule" id="PRU00646"/>
    </source>
</evidence>
<keyword evidence="5 7" id="KW-0653">Protein transport</keyword>